<comment type="caution">
    <text evidence="1">The sequence shown here is derived from an EMBL/GenBank/DDBJ whole genome shotgun (WGS) entry which is preliminary data.</text>
</comment>
<dbReference type="AlphaFoldDB" id="A0A3N1P6N9"/>
<keyword evidence="2" id="KW-1185">Reference proteome</keyword>
<sequence length="148" mass="16707">MNTLPLLALLPFLAAANPLQGDWRCQAERMGGGSGTQVLLLQRIDPQGRYTLDWTQRWFTQGLQNDPYLIVGQRSRGVLERHGPAFGYLQTQVTEKVQTDTYQLWPDTPSRRFADNQPGPRFRLTPQADAPLAFLEPASGLHFACQRL</sequence>
<organism evidence="1 2">
    <name type="scientific">Gallaecimonas pentaromativorans</name>
    <dbReference type="NCBI Taxonomy" id="584787"/>
    <lineage>
        <taxon>Bacteria</taxon>
        <taxon>Pseudomonadati</taxon>
        <taxon>Pseudomonadota</taxon>
        <taxon>Gammaproteobacteria</taxon>
        <taxon>Enterobacterales</taxon>
        <taxon>Gallaecimonadaceae</taxon>
        <taxon>Gallaecimonas</taxon>
    </lineage>
</organism>
<dbReference type="RefSeq" id="WP_123421964.1">
    <property type="nucleotide sequence ID" value="NZ_JBLXEP010000010.1"/>
</dbReference>
<evidence type="ECO:0000313" key="1">
    <source>
        <dbReference type="EMBL" id="ROQ24205.1"/>
    </source>
</evidence>
<protein>
    <submittedName>
        <fullName evidence="1">Uncharacterized protein</fullName>
    </submittedName>
</protein>
<dbReference type="EMBL" id="RJUL01000007">
    <property type="protein sequence ID" value="ROQ24205.1"/>
    <property type="molecule type" value="Genomic_DNA"/>
</dbReference>
<name>A0A3N1P6N9_9GAMM</name>
<accession>A0A3N1P6N9</accession>
<dbReference type="Proteomes" id="UP000268033">
    <property type="component" value="Unassembled WGS sequence"/>
</dbReference>
<gene>
    <name evidence="1" type="ORF">EDC28_10786</name>
</gene>
<evidence type="ECO:0000313" key="2">
    <source>
        <dbReference type="Proteomes" id="UP000268033"/>
    </source>
</evidence>
<proteinExistence type="predicted"/>
<reference evidence="1 2" key="1">
    <citation type="submission" date="2018-11" db="EMBL/GenBank/DDBJ databases">
        <title>Genomic Encyclopedia of Type Strains, Phase IV (KMG-IV): sequencing the most valuable type-strain genomes for metagenomic binning, comparative biology and taxonomic classification.</title>
        <authorList>
            <person name="Goeker M."/>
        </authorList>
    </citation>
    <scope>NUCLEOTIDE SEQUENCE [LARGE SCALE GENOMIC DNA]</scope>
    <source>
        <strain evidence="1 2">DSM 21945</strain>
    </source>
</reference>